<evidence type="ECO:0000256" key="1">
    <source>
        <dbReference type="SAM" id="SignalP"/>
    </source>
</evidence>
<dbReference type="Proteomes" id="UP000703893">
    <property type="component" value="Unassembled WGS sequence"/>
</dbReference>
<feature type="signal peptide" evidence="1">
    <location>
        <begin position="1"/>
        <end position="21"/>
    </location>
</feature>
<sequence length="241" mass="25236">MLKRLALPIAAAALAACQVQPAPSQPVIPSVNQADRAFTVKVNLTGEATQSLYQIKFATSEVSKIAVGIFDRAATSSTSVPSLGYFGDNAPTGSSTNPLSATEFTNMQSALGTTIAVGTADKTDLRRYLFRTINNPSSNPAAVTLTNFPDVTVSSPVHRYNLFVSAFDSYGGVIGFVEQDLTSAIQAAGTVTLTCNLNYGGLGTINTSSTLVTSELDPVGNLQYLLVGTYDTSSSPHLGWI</sequence>
<gene>
    <name evidence="2" type="ORF">FJZ00_02650</name>
</gene>
<evidence type="ECO:0000313" key="2">
    <source>
        <dbReference type="EMBL" id="MBM3274026.1"/>
    </source>
</evidence>
<dbReference type="EMBL" id="VGJX01000102">
    <property type="protein sequence ID" value="MBM3274026.1"/>
    <property type="molecule type" value="Genomic_DNA"/>
</dbReference>
<dbReference type="AlphaFoldDB" id="A0A938BKA6"/>
<feature type="chain" id="PRO_5037344398" description="DUF4397 domain-containing protein" evidence="1">
    <location>
        <begin position="22"/>
        <end position="241"/>
    </location>
</feature>
<protein>
    <recommendedName>
        <fullName evidence="4">DUF4397 domain-containing protein</fullName>
    </recommendedName>
</protein>
<proteinExistence type="predicted"/>
<dbReference type="PROSITE" id="PS51257">
    <property type="entry name" value="PROKAR_LIPOPROTEIN"/>
    <property type="match status" value="1"/>
</dbReference>
<evidence type="ECO:0000313" key="3">
    <source>
        <dbReference type="Proteomes" id="UP000703893"/>
    </source>
</evidence>
<keyword evidence="1" id="KW-0732">Signal</keyword>
<accession>A0A938BKA6</accession>
<organism evidence="2 3">
    <name type="scientific">Candidatus Tanganyikabacteria bacterium</name>
    <dbReference type="NCBI Taxonomy" id="2961651"/>
    <lineage>
        <taxon>Bacteria</taxon>
        <taxon>Bacillati</taxon>
        <taxon>Candidatus Sericytochromatia</taxon>
        <taxon>Candidatus Tanganyikabacteria</taxon>
    </lineage>
</organism>
<comment type="caution">
    <text evidence="2">The sequence shown here is derived from an EMBL/GenBank/DDBJ whole genome shotgun (WGS) entry which is preliminary data.</text>
</comment>
<feature type="non-terminal residue" evidence="2">
    <location>
        <position position="241"/>
    </location>
</feature>
<name>A0A938BKA6_9BACT</name>
<reference evidence="2 3" key="1">
    <citation type="submission" date="2019-03" db="EMBL/GenBank/DDBJ databases">
        <title>Lake Tanganyika Metagenome-Assembled Genomes (MAGs).</title>
        <authorList>
            <person name="Tran P."/>
        </authorList>
    </citation>
    <scope>NUCLEOTIDE SEQUENCE [LARGE SCALE GENOMIC DNA]</scope>
    <source>
        <strain evidence="2">K_DeepCast_65m_m2_236</strain>
    </source>
</reference>
<evidence type="ECO:0008006" key="4">
    <source>
        <dbReference type="Google" id="ProtNLM"/>
    </source>
</evidence>